<dbReference type="Pfam" id="PF01170">
    <property type="entry name" value="UPF0020"/>
    <property type="match status" value="1"/>
</dbReference>
<evidence type="ECO:0000256" key="3">
    <source>
        <dbReference type="PROSITE-ProRule" id="PRU00529"/>
    </source>
</evidence>
<dbReference type="PROSITE" id="PS00092">
    <property type="entry name" value="N6_MTASE"/>
    <property type="match status" value="1"/>
</dbReference>
<evidence type="ECO:0000259" key="4">
    <source>
        <dbReference type="PROSITE" id="PS51165"/>
    </source>
</evidence>
<dbReference type="Proteomes" id="UP001302719">
    <property type="component" value="Chromosome"/>
</dbReference>
<dbReference type="SUPFAM" id="SSF53335">
    <property type="entry name" value="S-adenosyl-L-methionine-dependent methyltransferases"/>
    <property type="match status" value="1"/>
</dbReference>
<name>A0AA96GG92_9BACT</name>
<accession>A0AA96GG92</accession>
<keyword evidence="3" id="KW-0694">RNA-binding</keyword>
<dbReference type="PANTHER" id="PTHR47313">
    <property type="entry name" value="RIBOSOMAL RNA LARGE SUBUNIT METHYLTRANSFERASE K/L"/>
    <property type="match status" value="1"/>
</dbReference>
<dbReference type="CDD" id="cd11715">
    <property type="entry name" value="THUMP_AdoMetMT"/>
    <property type="match status" value="1"/>
</dbReference>
<dbReference type="PRINTS" id="PR00507">
    <property type="entry name" value="N12N6MTFRASE"/>
</dbReference>
<dbReference type="Pfam" id="PF02926">
    <property type="entry name" value="THUMP"/>
    <property type="match status" value="1"/>
</dbReference>
<gene>
    <name evidence="5" type="ORF">PP769_08295</name>
</gene>
<keyword evidence="1" id="KW-0489">Methyltransferase</keyword>
<dbReference type="GO" id="GO:0070043">
    <property type="term" value="F:rRNA (guanine-N7-)-methyltransferase activity"/>
    <property type="evidence" value="ECO:0007669"/>
    <property type="project" value="TreeGrafter"/>
</dbReference>
<dbReference type="Pfam" id="PF22020">
    <property type="entry name" value="RlmL_1st"/>
    <property type="match status" value="1"/>
</dbReference>
<keyword evidence="2" id="KW-0808">Transferase</keyword>
<keyword evidence="6" id="KW-1185">Reference proteome</keyword>
<dbReference type="GO" id="GO:0003723">
    <property type="term" value="F:RNA binding"/>
    <property type="evidence" value="ECO:0007669"/>
    <property type="project" value="UniProtKB-UniRule"/>
</dbReference>
<dbReference type="Gene3D" id="3.30.2130.30">
    <property type="match status" value="1"/>
</dbReference>
<dbReference type="SMART" id="SM00981">
    <property type="entry name" value="THUMP"/>
    <property type="match status" value="1"/>
</dbReference>
<organism evidence="5 6">
    <name type="scientific">Candidatus Nitrospira allomarina</name>
    <dbReference type="NCBI Taxonomy" id="3020900"/>
    <lineage>
        <taxon>Bacteria</taxon>
        <taxon>Pseudomonadati</taxon>
        <taxon>Nitrospirota</taxon>
        <taxon>Nitrospiria</taxon>
        <taxon>Nitrospirales</taxon>
        <taxon>Nitrospiraceae</taxon>
        <taxon>Nitrospira</taxon>
    </lineage>
</organism>
<dbReference type="InterPro" id="IPR000241">
    <property type="entry name" value="RlmKL-like_Mtase"/>
</dbReference>
<dbReference type="InterPro" id="IPR002052">
    <property type="entry name" value="DNA_methylase_N6_adenine_CS"/>
</dbReference>
<dbReference type="EMBL" id="CP116967">
    <property type="protein sequence ID" value="WNM59740.1"/>
    <property type="molecule type" value="Genomic_DNA"/>
</dbReference>
<dbReference type="PROSITE" id="PS51165">
    <property type="entry name" value="THUMP"/>
    <property type="match status" value="1"/>
</dbReference>
<dbReference type="Gene3D" id="3.40.50.150">
    <property type="entry name" value="Vaccinia Virus protein VP39"/>
    <property type="match status" value="1"/>
</dbReference>
<dbReference type="KEGG" id="nall:PP769_08295"/>
<evidence type="ECO:0000313" key="5">
    <source>
        <dbReference type="EMBL" id="WNM59740.1"/>
    </source>
</evidence>
<evidence type="ECO:0000313" key="6">
    <source>
        <dbReference type="Proteomes" id="UP001302719"/>
    </source>
</evidence>
<dbReference type="PANTHER" id="PTHR47313:SF1">
    <property type="entry name" value="RIBOSOMAL RNA LARGE SUBUNIT METHYLTRANSFERASE K_L"/>
    <property type="match status" value="1"/>
</dbReference>
<dbReference type="AlphaFoldDB" id="A0AA96GG92"/>
<reference evidence="5 6" key="1">
    <citation type="submission" date="2023-01" db="EMBL/GenBank/DDBJ databases">
        <title>Cultivation and genomic characterization of new, ubiquitous marine nitrite-oxidizing bacteria from the Nitrospirales.</title>
        <authorList>
            <person name="Mueller A.J."/>
            <person name="Daebeler A."/>
            <person name="Herbold C.W."/>
            <person name="Kirkegaard R.H."/>
            <person name="Daims H."/>
        </authorList>
    </citation>
    <scope>NUCLEOTIDE SEQUENCE [LARGE SCALE GENOMIC DNA]</scope>
    <source>
        <strain evidence="5 6">VA</strain>
    </source>
</reference>
<sequence length="395" mass="44433">MMETFFATCPRGLEDVLSQELQELGGQEIRSTPGGVECQGAFPLCYRLNLESRIASRILWRVGQGWYRDEEDLYRLASSLPWPEYFSVDCHIKVRLIAQHSPLKSLEFATLRVKDAICDRFVRATQARPEVSKRQPDIQIVVFVDAEHVVWYIDTSGDPLFKRGWRKVAGEAPIRENLAAGILRLSGWTGEQVLLDPMCGAGTFLIEAALMAKGIAPGRGREFAFRYLQNFNCTIWDQVRQESIKSILPGSGLSIVGYDEDVNALAMARRNLEGLGFEEIHLGQVDVLDVTPPGPKGILVTNPPYGVRMGDRSELEEWYPKFGNLLKQRFAGWSVYVLTADSRLPKLIHLAPSRKIPLFNGPLESRLYEFQMVAGGNRKSARQARQQAVIRPGLK</sequence>
<feature type="domain" description="THUMP" evidence="4">
    <location>
        <begin position="44"/>
        <end position="155"/>
    </location>
</feature>
<protein>
    <submittedName>
        <fullName evidence="5">THUMP domain-containing protein</fullName>
    </submittedName>
</protein>
<evidence type="ECO:0000256" key="1">
    <source>
        <dbReference type="ARBA" id="ARBA00022603"/>
    </source>
</evidence>
<evidence type="ECO:0000256" key="2">
    <source>
        <dbReference type="ARBA" id="ARBA00022679"/>
    </source>
</evidence>
<proteinExistence type="predicted"/>
<dbReference type="InterPro" id="IPR029063">
    <property type="entry name" value="SAM-dependent_MTases_sf"/>
</dbReference>
<dbReference type="InterPro" id="IPR004114">
    <property type="entry name" value="THUMP_dom"/>
</dbReference>
<dbReference type="InterPro" id="IPR054170">
    <property type="entry name" value="RlmL_1st"/>
</dbReference>
<dbReference type="GO" id="GO:0008990">
    <property type="term" value="F:rRNA (guanine-N2-)-methyltransferase activity"/>
    <property type="evidence" value="ECO:0007669"/>
    <property type="project" value="TreeGrafter"/>
</dbReference>
<dbReference type="RefSeq" id="WP_312646570.1">
    <property type="nucleotide sequence ID" value="NZ_CP116967.1"/>
</dbReference>